<feature type="domain" description="Phospholipid/glycerol acyltransferase" evidence="8">
    <location>
        <begin position="88"/>
        <end position="200"/>
    </location>
</feature>
<dbReference type="PANTHER" id="PTHR23063">
    <property type="entry name" value="PHOSPHOLIPID ACYLTRANSFERASE"/>
    <property type="match status" value="1"/>
</dbReference>
<dbReference type="EMBL" id="OU912926">
    <property type="protein sequence ID" value="CAG9931298.1"/>
    <property type="molecule type" value="Genomic_DNA"/>
</dbReference>
<dbReference type="CDD" id="cd07989">
    <property type="entry name" value="LPLAT_AGPAT-like"/>
    <property type="match status" value="1"/>
</dbReference>
<dbReference type="Proteomes" id="UP000839052">
    <property type="component" value="Chromosome"/>
</dbReference>
<evidence type="ECO:0000259" key="8">
    <source>
        <dbReference type="SMART" id="SM00563"/>
    </source>
</evidence>
<proteinExistence type="predicted"/>
<evidence type="ECO:0000256" key="3">
    <source>
        <dbReference type="ARBA" id="ARBA00022692"/>
    </source>
</evidence>
<keyword evidence="5" id="KW-0443">Lipid metabolism</keyword>
<comment type="subcellular location">
    <subcellularLocation>
        <location evidence="1">Membrane</location>
    </subcellularLocation>
</comment>
<keyword evidence="4" id="KW-1133">Transmembrane helix</keyword>
<evidence type="ECO:0000256" key="6">
    <source>
        <dbReference type="ARBA" id="ARBA00023136"/>
    </source>
</evidence>
<evidence type="ECO:0000313" key="9">
    <source>
        <dbReference type="EMBL" id="CAG9931298.1"/>
    </source>
</evidence>
<dbReference type="PANTHER" id="PTHR23063:SF52">
    <property type="entry name" value="LYSOPHOSPHATIDYLCHOLINE ACYLTRANSFERASE"/>
    <property type="match status" value="1"/>
</dbReference>
<dbReference type="SMART" id="SM00563">
    <property type="entry name" value="PlsC"/>
    <property type="match status" value="1"/>
</dbReference>
<dbReference type="InterPro" id="IPR002123">
    <property type="entry name" value="Plipid/glycerol_acylTrfase"/>
</dbReference>
<name>A0ABM8YV19_9PROT</name>
<sequence>MAIMNPTSHSCETPYQAPQLISTPTACFRGVRIAFHIIYGMLLAGAIPLLNKSTQQHIVQYWSRKFLDVLHVGLETYGCYHHVTAQGRLIVANHISWLDAVSLNAVLPAYFVAKSEIGDWPFLGWIFHRINTLFIKRDIRQETARINCQIKGILEQGDCIAVFPEGTTSDGTQLGHFHSSLLQGSVDIGSTICPVAIRYHDGTGKTNGDAAFVDDMTFIESLWKILCSPSLHVTLVYLPAIPCTGKNRRMLASEAREAIHTTLVNLSSGHTSHTIE</sequence>
<evidence type="ECO:0000256" key="5">
    <source>
        <dbReference type="ARBA" id="ARBA00023098"/>
    </source>
</evidence>
<evidence type="ECO:0000256" key="4">
    <source>
        <dbReference type="ARBA" id="ARBA00022989"/>
    </source>
</evidence>
<dbReference type="GO" id="GO:0016746">
    <property type="term" value="F:acyltransferase activity"/>
    <property type="evidence" value="ECO:0007669"/>
    <property type="project" value="UniProtKB-KW"/>
</dbReference>
<evidence type="ECO:0000313" key="10">
    <source>
        <dbReference type="Proteomes" id="UP000839052"/>
    </source>
</evidence>
<reference evidence="9 10" key="1">
    <citation type="submission" date="2021-10" db="EMBL/GenBank/DDBJ databases">
        <authorList>
            <person name="Koch H."/>
        </authorList>
    </citation>
    <scope>NUCLEOTIDE SEQUENCE [LARGE SCALE GENOMIC DNA]</scope>
    <source>
        <strain evidence="9">6680</strain>
    </source>
</reference>
<gene>
    <name evidence="9" type="ORF">NTG6680_0045</name>
</gene>
<dbReference type="RefSeq" id="WP_239795409.1">
    <property type="nucleotide sequence ID" value="NZ_OU912926.1"/>
</dbReference>
<evidence type="ECO:0000256" key="2">
    <source>
        <dbReference type="ARBA" id="ARBA00022679"/>
    </source>
</evidence>
<keyword evidence="10" id="KW-1185">Reference proteome</keyword>
<evidence type="ECO:0000256" key="7">
    <source>
        <dbReference type="ARBA" id="ARBA00023315"/>
    </source>
</evidence>
<keyword evidence="6" id="KW-0472">Membrane</keyword>
<evidence type="ECO:0000256" key="1">
    <source>
        <dbReference type="ARBA" id="ARBA00004370"/>
    </source>
</evidence>
<protein>
    <submittedName>
        <fullName evidence="9">1-acyl-sn-glycerol-3-phosphate acyltransferase</fullName>
    </submittedName>
</protein>
<keyword evidence="3" id="KW-0812">Transmembrane</keyword>
<keyword evidence="7 9" id="KW-0012">Acyltransferase</keyword>
<dbReference type="Pfam" id="PF01553">
    <property type="entry name" value="Acyltransferase"/>
    <property type="match status" value="1"/>
</dbReference>
<organism evidence="9 10">
    <name type="scientific">Candidatus Nitrotoga arctica</name>
    <dbReference type="NCBI Taxonomy" id="453162"/>
    <lineage>
        <taxon>Bacteria</taxon>
        <taxon>Pseudomonadati</taxon>
        <taxon>Pseudomonadota</taxon>
        <taxon>Betaproteobacteria</taxon>
        <taxon>Nitrosomonadales</taxon>
        <taxon>Gallionellaceae</taxon>
        <taxon>Candidatus Nitrotoga</taxon>
    </lineage>
</organism>
<dbReference type="SUPFAM" id="SSF69593">
    <property type="entry name" value="Glycerol-3-phosphate (1)-acyltransferase"/>
    <property type="match status" value="1"/>
</dbReference>
<accession>A0ABM8YV19</accession>
<keyword evidence="2" id="KW-0808">Transferase</keyword>